<dbReference type="OrthoDB" id="3509362at2759"/>
<proteinExistence type="inferred from homology"/>
<dbReference type="OMA" id="AGMDKRG"/>
<dbReference type="EMBL" id="ADBL01002834">
    <property type="status" value="NOT_ANNOTATED_CDS"/>
    <property type="molecule type" value="Genomic_DNA"/>
</dbReference>
<dbReference type="InterPro" id="IPR047122">
    <property type="entry name" value="Trans-enoyl_RdTase-like"/>
</dbReference>
<reference evidence="5" key="4">
    <citation type="journal article" date="2015" name="G3 (Bethesda)">
        <title>Genome sequences of three phytopathogenic species of the Magnaporthaceae family of fungi.</title>
        <authorList>
            <person name="Okagaki L.H."/>
            <person name="Nunes C.C."/>
            <person name="Sailsbery J."/>
            <person name="Clay B."/>
            <person name="Brown D."/>
            <person name="John T."/>
            <person name="Oh Y."/>
            <person name="Young N."/>
            <person name="Fitzgerald M."/>
            <person name="Haas B.J."/>
            <person name="Zeng Q."/>
            <person name="Young S."/>
            <person name="Adiconis X."/>
            <person name="Fan L."/>
            <person name="Levin J.Z."/>
            <person name="Mitchell T.K."/>
            <person name="Okubara P.A."/>
            <person name="Farman M.L."/>
            <person name="Kohn L.M."/>
            <person name="Birren B."/>
            <person name="Ma L.-J."/>
            <person name="Dean R.A."/>
        </authorList>
    </citation>
    <scope>NUCLEOTIDE SEQUENCE</scope>
    <source>
        <strain evidence="5">ATCC 64411 / 73-15</strain>
    </source>
</reference>
<evidence type="ECO:0000313" key="6">
    <source>
        <dbReference type="Proteomes" id="UP000011715"/>
    </source>
</evidence>
<feature type="domain" description="Enoyl reductase (ER)" evidence="3">
    <location>
        <begin position="14"/>
        <end position="328"/>
    </location>
</feature>
<dbReference type="Pfam" id="PF08240">
    <property type="entry name" value="ADH_N"/>
    <property type="match status" value="1"/>
</dbReference>
<reference evidence="4" key="1">
    <citation type="submission" date="2010-05" db="EMBL/GenBank/DDBJ databases">
        <title>The Genome Sequence of Magnaporthe poae strain ATCC 64411.</title>
        <authorList>
            <consortium name="The Broad Institute Genome Sequencing Platform"/>
            <consortium name="Broad Institute Genome Sequencing Center for Infectious Disease"/>
            <person name="Ma L.-J."/>
            <person name="Dead R."/>
            <person name="Young S."/>
            <person name="Zeng Q."/>
            <person name="Koehrsen M."/>
            <person name="Alvarado L."/>
            <person name="Berlin A."/>
            <person name="Chapman S.B."/>
            <person name="Chen Z."/>
            <person name="Freedman E."/>
            <person name="Gellesch M."/>
            <person name="Goldberg J."/>
            <person name="Griggs A."/>
            <person name="Gujja S."/>
            <person name="Heilman E.R."/>
            <person name="Heiman D."/>
            <person name="Hepburn T."/>
            <person name="Howarth C."/>
            <person name="Jen D."/>
            <person name="Larson L."/>
            <person name="Mehta T."/>
            <person name="Neiman D."/>
            <person name="Pearson M."/>
            <person name="Roberts A."/>
            <person name="Saif S."/>
            <person name="Shea T."/>
            <person name="Shenoy N."/>
            <person name="Sisk P."/>
            <person name="Stolte C."/>
            <person name="Sykes S."/>
            <person name="Walk T."/>
            <person name="White J."/>
            <person name="Yandava C."/>
            <person name="Haas B."/>
            <person name="Nusbaum C."/>
            <person name="Birren B."/>
        </authorList>
    </citation>
    <scope>NUCLEOTIDE SEQUENCE</scope>
    <source>
        <strain evidence="4">ATCC 64411</strain>
    </source>
</reference>
<evidence type="ECO:0000256" key="2">
    <source>
        <dbReference type="ARBA" id="ARBA00023002"/>
    </source>
</evidence>
<dbReference type="InterPro" id="IPR013154">
    <property type="entry name" value="ADH-like_N"/>
</dbReference>
<dbReference type="SUPFAM" id="SSF50129">
    <property type="entry name" value="GroES-like"/>
    <property type="match status" value="1"/>
</dbReference>
<dbReference type="PANTHER" id="PTHR45348:SF2">
    <property type="entry name" value="ZINC-TYPE ALCOHOL DEHYDROGENASE-LIKE PROTEIN C2E1P3.01"/>
    <property type="match status" value="1"/>
</dbReference>
<dbReference type="EnsemblFungi" id="MAPG_11506T0">
    <property type="protein sequence ID" value="MAPG_11506T0"/>
    <property type="gene ID" value="MAPG_11506"/>
</dbReference>
<dbReference type="PANTHER" id="PTHR45348">
    <property type="entry name" value="HYPOTHETICAL OXIDOREDUCTASE (EUROFUNG)"/>
    <property type="match status" value="1"/>
</dbReference>
<reference evidence="4" key="3">
    <citation type="submission" date="2011-03" db="EMBL/GenBank/DDBJ databases">
        <title>Annotation of Magnaporthe poae ATCC 64411.</title>
        <authorList>
            <person name="Ma L.-J."/>
            <person name="Dead R."/>
            <person name="Young S.K."/>
            <person name="Zeng Q."/>
            <person name="Gargeya S."/>
            <person name="Fitzgerald M."/>
            <person name="Haas B."/>
            <person name="Abouelleil A."/>
            <person name="Alvarado L."/>
            <person name="Arachchi H.M."/>
            <person name="Berlin A."/>
            <person name="Brown A."/>
            <person name="Chapman S.B."/>
            <person name="Chen Z."/>
            <person name="Dunbar C."/>
            <person name="Freedman E."/>
            <person name="Gearin G."/>
            <person name="Gellesch M."/>
            <person name="Goldberg J."/>
            <person name="Griggs A."/>
            <person name="Gujja S."/>
            <person name="Heiman D."/>
            <person name="Howarth C."/>
            <person name="Larson L."/>
            <person name="Lui A."/>
            <person name="MacDonald P.J.P."/>
            <person name="Mehta T."/>
            <person name="Montmayeur A."/>
            <person name="Murphy C."/>
            <person name="Neiman D."/>
            <person name="Pearson M."/>
            <person name="Priest M."/>
            <person name="Roberts A."/>
            <person name="Saif S."/>
            <person name="Shea T."/>
            <person name="Shenoy N."/>
            <person name="Sisk P."/>
            <person name="Stolte C."/>
            <person name="Sykes S."/>
            <person name="Yandava C."/>
            <person name="Wortman J."/>
            <person name="Nusbaum C."/>
            <person name="Birren B."/>
        </authorList>
    </citation>
    <scope>NUCLEOTIDE SEQUENCE</scope>
    <source>
        <strain evidence="4">ATCC 64411</strain>
    </source>
</reference>
<dbReference type="VEuPathDB" id="FungiDB:MAPG_11506"/>
<reference evidence="6" key="2">
    <citation type="submission" date="2010-05" db="EMBL/GenBank/DDBJ databases">
        <title>The genome sequence of Magnaporthe poae strain ATCC 64411.</title>
        <authorList>
            <person name="Ma L.-J."/>
            <person name="Dead R."/>
            <person name="Young S."/>
            <person name="Zeng Q."/>
            <person name="Koehrsen M."/>
            <person name="Alvarado L."/>
            <person name="Berlin A."/>
            <person name="Chapman S.B."/>
            <person name="Chen Z."/>
            <person name="Freedman E."/>
            <person name="Gellesch M."/>
            <person name="Goldberg J."/>
            <person name="Griggs A."/>
            <person name="Gujja S."/>
            <person name="Heilman E.R."/>
            <person name="Heiman D."/>
            <person name="Hepburn T."/>
            <person name="Howarth C."/>
            <person name="Jen D."/>
            <person name="Larson L."/>
            <person name="Mehta T."/>
            <person name="Neiman D."/>
            <person name="Pearson M."/>
            <person name="Roberts A."/>
            <person name="Saif S."/>
            <person name="Shea T."/>
            <person name="Shenoy N."/>
            <person name="Sisk P."/>
            <person name="Stolte C."/>
            <person name="Sykes S."/>
            <person name="Walk T."/>
            <person name="White J."/>
            <person name="Yandava C."/>
            <person name="Haas B."/>
            <person name="Nusbaum C."/>
            <person name="Birren B."/>
        </authorList>
    </citation>
    <scope>NUCLEOTIDE SEQUENCE [LARGE SCALE GENOMIC DNA]</scope>
    <source>
        <strain evidence="6">ATCC 64411 / 73-15</strain>
    </source>
</reference>
<dbReference type="SMART" id="SM00829">
    <property type="entry name" value="PKS_ER"/>
    <property type="match status" value="1"/>
</dbReference>
<accession>A0A0C4EFG2</accession>
<gene>
    <name evidence="4" type="ORF">MAPG_11506</name>
</gene>
<evidence type="ECO:0000313" key="5">
    <source>
        <dbReference type="EnsemblFungi" id="MAPG_11506T0"/>
    </source>
</evidence>
<protein>
    <recommendedName>
        <fullName evidence="3">Enoyl reductase (ER) domain-containing protein</fullName>
    </recommendedName>
</protein>
<dbReference type="eggNOG" id="KOG1198">
    <property type="taxonomic scope" value="Eukaryota"/>
</dbReference>
<evidence type="ECO:0000256" key="1">
    <source>
        <dbReference type="ARBA" id="ARBA00008072"/>
    </source>
</evidence>
<keyword evidence="6" id="KW-1185">Reference proteome</keyword>
<sequence>MAPVNKAAIIPQPRARPMRVDTVEYPTVQDKEIVVRVSAVAVNPVDWMIQDLGENLFPWLQYPLVTGCDVAGTVEHVGAGVTAGFKKGDRVLGLAAGLDSREGAFQDYVPIAANLAARIPDSLPFTDAAVLPLGLATAASQLYGPGALELALPAAGIAPNSRGETVVVWAGSSSVGSNAVQLAVASGYEVFTTASPRNFDFCKSLGASQVFDYASPNAAADIATALHGKRLAGVAAIYESSIAPIYEMLTTAGVAGSKRVAAAMPLGDKPVPEGVTVKAVFGGTIKDNHVAAAVFNEFLPKALAEGSYLTRPSPLVVGNGLETLQDALNKCKNDKISAQKLVVTLE</sequence>
<comment type="similarity">
    <text evidence="1">Belongs to the zinc-containing alcohol dehydrogenase family.</text>
</comment>
<dbReference type="SUPFAM" id="SSF51735">
    <property type="entry name" value="NAD(P)-binding Rossmann-fold domains"/>
    <property type="match status" value="1"/>
</dbReference>
<dbReference type="InterPro" id="IPR011032">
    <property type="entry name" value="GroES-like_sf"/>
</dbReference>
<dbReference type="STRING" id="644358.A0A0C4EFG2"/>
<evidence type="ECO:0000259" key="3">
    <source>
        <dbReference type="SMART" id="SM00829"/>
    </source>
</evidence>
<evidence type="ECO:0000313" key="4">
    <source>
        <dbReference type="EMBL" id="KLU92561.1"/>
    </source>
</evidence>
<dbReference type="InterPro" id="IPR020843">
    <property type="entry name" value="ER"/>
</dbReference>
<dbReference type="Proteomes" id="UP000011715">
    <property type="component" value="Unassembled WGS sequence"/>
</dbReference>
<organism evidence="5 6">
    <name type="scientific">Magnaporthiopsis poae (strain ATCC 64411 / 73-15)</name>
    <name type="common">Kentucky bluegrass fungus</name>
    <name type="synonym">Magnaporthe poae</name>
    <dbReference type="NCBI Taxonomy" id="644358"/>
    <lineage>
        <taxon>Eukaryota</taxon>
        <taxon>Fungi</taxon>
        <taxon>Dikarya</taxon>
        <taxon>Ascomycota</taxon>
        <taxon>Pezizomycotina</taxon>
        <taxon>Sordariomycetes</taxon>
        <taxon>Sordariomycetidae</taxon>
        <taxon>Magnaporthales</taxon>
        <taxon>Magnaporthaceae</taxon>
        <taxon>Magnaporthiopsis</taxon>
    </lineage>
</organism>
<reference evidence="5" key="5">
    <citation type="submission" date="2015-06" db="UniProtKB">
        <authorList>
            <consortium name="EnsemblFungi"/>
        </authorList>
    </citation>
    <scope>IDENTIFICATION</scope>
    <source>
        <strain evidence="5">ATCC 64411</strain>
    </source>
</reference>
<dbReference type="Gene3D" id="3.40.50.720">
    <property type="entry name" value="NAD(P)-binding Rossmann-like Domain"/>
    <property type="match status" value="1"/>
</dbReference>
<dbReference type="Gene3D" id="3.90.180.10">
    <property type="entry name" value="Medium-chain alcohol dehydrogenases, catalytic domain"/>
    <property type="match status" value="1"/>
</dbReference>
<dbReference type="EMBL" id="GL876981">
    <property type="protein sequence ID" value="KLU92561.1"/>
    <property type="molecule type" value="Genomic_DNA"/>
</dbReference>
<dbReference type="GO" id="GO:0016651">
    <property type="term" value="F:oxidoreductase activity, acting on NAD(P)H"/>
    <property type="evidence" value="ECO:0007669"/>
    <property type="project" value="InterPro"/>
</dbReference>
<dbReference type="AlphaFoldDB" id="A0A0C4EFG2"/>
<dbReference type="InterPro" id="IPR036291">
    <property type="entry name" value="NAD(P)-bd_dom_sf"/>
</dbReference>
<keyword evidence="2" id="KW-0560">Oxidoreductase</keyword>
<name>A0A0C4EFG2_MAGP6</name>
<dbReference type="CDD" id="cd08249">
    <property type="entry name" value="enoyl_reductase_like"/>
    <property type="match status" value="1"/>
</dbReference>